<proteinExistence type="predicted"/>
<dbReference type="EMBL" id="QKRB01000044">
    <property type="protein sequence ID" value="PZD95245.1"/>
    <property type="molecule type" value="Genomic_DNA"/>
</dbReference>
<comment type="caution">
    <text evidence="1">The sequence shown here is derived from an EMBL/GenBank/DDBJ whole genome shotgun (WGS) entry which is preliminary data.</text>
</comment>
<dbReference type="Proteomes" id="UP000249522">
    <property type="component" value="Unassembled WGS sequence"/>
</dbReference>
<evidence type="ECO:0000313" key="1">
    <source>
        <dbReference type="EMBL" id="PZD95245.1"/>
    </source>
</evidence>
<accession>A0A2W1LK11</accession>
<reference evidence="1 2" key="1">
    <citation type="submission" date="2018-06" db="EMBL/GenBank/DDBJ databases">
        <title>Paenibacillus imtechensis sp. nov.</title>
        <authorList>
            <person name="Pinnaka A.K."/>
            <person name="Singh H."/>
            <person name="Kaur M."/>
        </authorList>
    </citation>
    <scope>NUCLEOTIDE SEQUENCE [LARGE SCALE GENOMIC DNA]</scope>
    <source>
        <strain evidence="1 2">SMB1</strain>
    </source>
</reference>
<keyword evidence="2" id="KW-1185">Reference proteome</keyword>
<evidence type="ECO:0000313" key="2">
    <source>
        <dbReference type="Proteomes" id="UP000249522"/>
    </source>
</evidence>
<protein>
    <submittedName>
        <fullName evidence="1">Uncharacterized protein</fullName>
    </submittedName>
</protein>
<name>A0A2W1LK11_9BACL</name>
<sequence length="104" mass="12209">MSNEKFLATFEKDKDYKRIHVNGVITNYHKNMVTIDLFEEHVPLMTRFTMEDNGPIVEHEEGNLRNYIHASLNVAPENLPMIIRSLEAIYQRYLDERRQSGDGV</sequence>
<organism evidence="1 2">
    <name type="scientific">Paenibacillus sambharensis</name>
    <dbReference type="NCBI Taxonomy" id="1803190"/>
    <lineage>
        <taxon>Bacteria</taxon>
        <taxon>Bacillati</taxon>
        <taxon>Bacillota</taxon>
        <taxon>Bacilli</taxon>
        <taxon>Bacillales</taxon>
        <taxon>Paenibacillaceae</taxon>
        <taxon>Paenibacillus</taxon>
    </lineage>
</organism>
<gene>
    <name evidence="1" type="ORF">DNH61_11845</name>
</gene>
<dbReference type="AlphaFoldDB" id="A0A2W1LK11"/>